<accession>A0A4R4EJY1</accession>
<sequence length="258" mass="30453">MIVPRRKFNSYIPSKWAKTKVLNKHSHIQKYIPTTSLFSKDELRKYLNRYRVVFIKPDTGSKGKGILQAEIDSKYHLKWNTQHKSFRTYNGLFSKLKERMTNRKYVIQKGIHLLTSDGRPFDFRVMIQRNKDGVWEESGIIGRLASKNKIVTNGAQGATLHPIHTLLEPYLSESEIDGYVSLLYDLGKQTAKKLRKKFPDVWEIGMDVGIDNELRPWIIEVNTRPEYEPLSKLEDKTIYRKLVKNWKYKQKLGYKRYK</sequence>
<protein>
    <submittedName>
        <fullName evidence="1">YheC/YheD family protein</fullName>
    </submittedName>
</protein>
<gene>
    <name evidence="1" type="ORF">E0485_04050</name>
</gene>
<keyword evidence="2" id="KW-1185">Reference proteome</keyword>
<comment type="caution">
    <text evidence="1">The sequence shown here is derived from an EMBL/GenBank/DDBJ whole genome shotgun (WGS) entry which is preliminary data.</text>
</comment>
<name>A0A4R4EJY1_9BACL</name>
<evidence type="ECO:0000313" key="2">
    <source>
        <dbReference type="Proteomes" id="UP000295418"/>
    </source>
</evidence>
<dbReference type="Gene3D" id="3.30.470.20">
    <property type="entry name" value="ATP-grasp fold, B domain"/>
    <property type="match status" value="1"/>
</dbReference>
<dbReference type="SUPFAM" id="SSF56059">
    <property type="entry name" value="Glutathione synthetase ATP-binding domain-like"/>
    <property type="match status" value="1"/>
</dbReference>
<dbReference type="EMBL" id="SKFG01000002">
    <property type="protein sequence ID" value="TCZ80037.1"/>
    <property type="molecule type" value="Genomic_DNA"/>
</dbReference>
<reference evidence="1 2" key="1">
    <citation type="submission" date="2019-03" db="EMBL/GenBank/DDBJ databases">
        <authorList>
            <person name="Kim M.K.M."/>
        </authorList>
    </citation>
    <scope>NUCLEOTIDE SEQUENCE [LARGE SCALE GENOMIC DNA]</scope>
    <source>
        <strain evidence="1 2">18JY21-1</strain>
    </source>
</reference>
<dbReference type="OrthoDB" id="7869153at2"/>
<dbReference type="Proteomes" id="UP000295418">
    <property type="component" value="Unassembled WGS sequence"/>
</dbReference>
<dbReference type="InterPro" id="IPR026838">
    <property type="entry name" value="YheC/D"/>
</dbReference>
<evidence type="ECO:0000313" key="1">
    <source>
        <dbReference type="EMBL" id="TCZ80037.1"/>
    </source>
</evidence>
<dbReference type="Pfam" id="PF14398">
    <property type="entry name" value="ATPgrasp_YheCD"/>
    <property type="match status" value="1"/>
</dbReference>
<proteinExistence type="predicted"/>
<dbReference type="AlphaFoldDB" id="A0A4R4EJY1"/>
<organism evidence="1 2">
    <name type="scientific">Paenibacillus albiflavus</name>
    <dbReference type="NCBI Taxonomy" id="2545760"/>
    <lineage>
        <taxon>Bacteria</taxon>
        <taxon>Bacillati</taxon>
        <taxon>Bacillota</taxon>
        <taxon>Bacilli</taxon>
        <taxon>Bacillales</taxon>
        <taxon>Paenibacillaceae</taxon>
        <taxon>Paenibacillus</taxon>
    </lineage>
</organism>